<name>A0ABX1D405_9FLAO</name>
<organism evidence="2 3">
    <name type="scientific">Salinimicrobium oceani</name>
    <dbReference type="NCBI Taxonomy" id="2722702"/>
    <lineage>
        <taxon>Bacteria</taxon>
        <taxon>Pseudomonadati</taxon>
        <taxon>Bacteroidota</taxon>
        <taxon>Flavobacteriia</taxon>
        <taxon>Flavobacteriales</taxon>
        <taxon>Flavobacteriaceae</taxon>
        <taxon>Salinimicrobium</taxon>
    </lineage>
</organism>
<evidence type="ECO:0000259" key="1">
    <source>
        <dbReference type="Pfam" id="PF13568"/>
    </source>
</evidence>
<gene>
    <name evidence="2" type="ORF">HC175_19905</name>
</gene>
<reference evidence="2 3" key="1">
    <citation type="submission" date="2020-03" db="EMBL/GenBank/DDBJ databases">
        <title>Salinimicrobium sp. nov, isolated from SCS.</title>
        <authorList>
            <person name="Cao W.R."/>
        </authorList>
    </citation>
    <scope>NUCLEOTIDE SEQUENCE [LARGE SCALE GENOMIC DNA]</scope>
    <source>
        <strain evidence="3">J15B91</strain>
    </source>
</reference>
<proteinExistence type="predicted"/>
<protein>
    <submittedName>
        <fullName evidence="2">PorT family protein</fullName>
    </submittedName>
</protein>
<keyword evidence="3" id="KW-1185">Reference proteome</keyword>
<evidence type="ECO:0000313" key="3">
    <source>
        <dbReference type="Proteomes" id="UP000703674"/>
    </source>
</evidence>
<dbReference type="InterPro" id="IPR025665">
    <property type="entry name" value="Beta-barrel_OMP_2"/>
</dbReference>
<evidence type="ECO:0000313" key="2">
    <source>
        <dbReference type="EMBL" id="NJW55182.1"/>
    </source>
</evidence>
<dbReference type="EMBL" id="JAAVJR010000890">
    <property type="protein sequence ID" value="NJW55182.1"/>
    <property type="molecule type" value="Genomic_DNA"/>
</dbReference>
<feature type="domain" description="Outer membrane protein beta-barrel" evidence="1">
    <location>
        <begin position="20"/>
        <end position="120"/>
    </location>
</feature>
<sequence>MRNLILIFTLIIFTGTTVKAQEFVYFGAKGGLNLTNMNSDSFSETNSRTGFHLGLLAEIPLGNRFSLQPEVLYSTQGTEADVIMLGGGPIQTEYNLDYVQVPVLAKIYLTESLSIEAGPS</sequence>
<dbReference type="Pfam" id="PF13568">
    <property type="entry name" value="OMP_b-brl_2"/>
    <property type="match status" value="1"/>
</dbReference>
<feature type="non-terminal residue" evidence="2">
    <location>
        <position position="120"/>
    </location>
</feature>
<comment type="caution">
    <text evidence="2">The sequence shown here is derived from an EMBL/GenBank/DDBJ whole genome shotgun (WGS) entry which is preliminary data.</text>
</comment>
<accession>A0ABX1D405</accession>
<dbReference type="RefSeq" id="WP_168139823.1">
    <property type="nucleotide sequence ID" value="NZ_JAAVJR010000890.1"/>
</dbReference>
<dbReference type="Proteomes" id="UP000703674">
    <property type="component" value="Unassembled WGS sequence"/>
</dbReference>